<dbReference type="InterPro" id="IPR032466">
    <property type="entry name" value="Metal_Hydrolase"/>
</dbReference>
<reference evidence="3 4" key="1">
    <citation type="submission" date="2017-02" db="EMBL/GenBank/DDBJ databases">
        <authorList>
            <person name="Peterson S.W."/>
        </authorList>
    </citation>
    <scope>NUCLEOTIDE SEQUENCE [LARGE SCALE GENOMIC DNA]</scope>
    <source>
        <strain evidence="3 4">DSM 22899</strain>
    </source>
</reference>
<dbReference type="SUPFAM" id="SSF51556">
    <property type="entry name" value="Metallo-dependent hydrolases"/>
    <property type="match status" value="1"/>
</dbReference>
<dbReference type="EMBL" id="FUYS01000004">
    <property type="protein sequence ID" value="SKB55583.1"/>
    <property type="molecule type" value="Genomic_DNA"/>
</dbReference>
<sequence>MKRIDAHQHFWQYQPVRDAWITNDMAPIQRDFLPVDLKPVYDANGISGCVAVQADQSEAETLFLLDLADRYAFIEGVVGWVDLQSANVSERLAYFSRYPKLKGFRHIVQGEEDPRFLLRPAFLNGIEMLAGYGYTYDILIKPHQLEAALEFVGYFPNQPFVIDHLAKPYIKSGARQPWAAQMEAMARHEHVYCKLSGMVTEADWNDWKPSDFGYYAQHAMEVFGPRRMMFGSDWPVCLVAADYAQVLALVDGLVGRLSPAEQERVWYKNAVDFYKL</sequence>
<accession>A0A1T5C899</accession>
<dbReference type="Gene3D" id="3.20.20.140">
    <property type="entry name" value="Metal-dependent hydrolases"/>
    <property type="match status" value="1"/>
</dbReference>
<dbReference type="OrthoDB" id="5450317at2"/>
<organism evidence="3 4">
    <name type="scientific">Parapedobacter luteus</name>
    <dbReference type="NCBI Taxonomy" id="623280"/>
    <lineage>
        <taxon>Bacteria</taxon>
        <taxon>Pseudomonadati</taxon>
        <taxon>Bacteroidota</taxon>
        <taxon>Sphingobacteriia</taxon>
        <taxon>Sphingobacteriales</taxon>
        <taxon>Sphingobacteriaceae</taxon>
        <taxon>Parapedobacter</taxon>
    </lineage>
</organism>
<evidence type="ECO:0000256" key="1">
    <source>
        <dbReference type="ARBA" id="ARBA00038310"/>
    </source>
</evidence>
<proteinExistence type="inferred from homology"/>
<dbReference type="STRING" id="623280.SAMN05660226_01949"/>
<evidence type="ECO:0000313" key="4">
    <source>
        <dbReference type="Proteomes" id="UP000190541"/>
    </source>
</evidence>
<dbReference type="Pfam" id="PF04909">
    <property type="entry name" value="Amidohydro_2"/>
    <property type="match status" value="1"/>
</dbReference>
<evidence type="ECO:0000313" key="3">
    <source>
        <dbReference type="EMBL" id="SKB55583.1"/>
    </source>
</evidence>
<dbReference type="PANTHER" id="PTHR43569:SF2">
    <property type="entry name" value="AMIDOHYDROLASE-RELATED DOMAIN-CONTAINING PROTEIN"/>
    <property type="match status" value="1"/>
</dbReference>
<protein>
    <submittedName>
        <fullName evidence="3">L-fuconolactonase</fullName>
    </submittedName>
</protein>
<dbReference type="GO" id="GO:0016787">
    <property type="term" value="F:hydrolase activity"/>
    <property type="evidence" value="ECO:0007669"/>
    <property type="project" value="InterPro"/>
</dbReference>
<gene>
    <name evidence="3" type="ORF">SAMN05660226_01949</name>
</gene>
<dbReference type="InterPro" id="IPR006680">
    <property type="entry name" value="Amidohydro-rel"/>
</dbReference>
<dbReference type="AlphaFoldDB" id="A0A1T5C899"/>
<feature type="domain" description="Amidohydrolase-related" evidence="2">
    <location>
        <begin position="4"/>
        <end position="276"/>
    </location>
</feature>
<keyword evidence="4" id="KW-1185">Reference proteome</keyword>
<dbReference type="RefSeq" id="WP_079716656.1">
    <property type="nucleotide sequence ID" value="NZ_FUYS01000004.1"/>
</dbReference>
<dbReference type="Proteomes" id="UP000190541">
    <property type="component" value="Unassembled WGS sequence"/>
</dbReference>
<dbReference type="InterPro" id="IPR052350">
    <property type="entry name" value="Metallo-dep_Lactonases"/>
</dbReference>
<evidence type="ECO:0000259" key="2">
    <source>
        <dbReference type="Pfam" id="PF04909"/>
    </source>
</evidence>
<dbReference type="PANTHER" id="PTHR43569">
    <property type="entry name" value="AMIDOHYDROLASE"/>
    <property type="match status" value="1"/>
</dbReference>
<comment type="similarity">
    <text evidence="1">Belongs to the metallo-dependent hydrolases superfamily.</text>
</comment>
<name>A0A1T5C899_9SPHI</name>